<organism evidence="2 3">
    <name type="scientific">Stentor coeruleus</name>
    <dbReference type="NCBI Taxonomy" id="5963"/>
    <lineage>
        <taxon>Eukaryota</taxon>
        <taxon>Sar</taxon>
        <taxon>Alveolata</taxon>
        <taxon>Ciliophora</taxon>
        <taxon>Postciliodesmatophora</taxon>
        <taxon>Heterotrichea</taxon>
        <taxon>Heterotrichida</taxon>
        <taxon>Stentoridae</taxon>
        <taxon>Stentor</taxon>
    </lineage>
</organism>
<keyword evidence="3" id="KW-1185">Reference proteome</keyword>
<gene>
    <name evidence="2" type="ORF">SteCoe_36509</name>
</gene>
<comment type="similarity">
    <text evidence="1">Belongs to the CFAP97 family.</text>
</comment>
<dbReference type="InterPro" id="IPR029488">
    <property type="entry name" value="Hmw/CFAP97"/>
</dbReference>
<dbReference type="AlphaFoldDB" id="A0A1R2AQ08"/>
<dbReference type="OrthoDB" id="10605614at2759"/>
<dbReference type="EMBL" id="MPUH01001679">
    <property type="protein sequence ID" value="OMJ66597.1"/>
    <property type="molecule type" value="Genomic_DNA"/>
</dbReference>
<dbReference type="Pfam" id="PF13879">
    <property type="entry name" value="Hmw_CFAP97"/>
    <property type="match status" value="1"/>
</dbReference>
<name>A0A1R2AQ08_9CILI</name>
<sequence length="162" mass="18892">MQNHLMFKYIETDPIILLNRAKNYEIHKRNIKAAEKMIDNSSPSTVRLSKYISRTPINTHDISSGNSRIYHRLNEIYNRPIKHPKSLSSIKTSPLINRNRQAVRIASENELIAKKLVGKKATVCVKDLEEKFKTVKEFREMISKVSRVKKHERLLKRALNLS</sequence>
<dbReference type="Proteomes" id="UP000187209">
    <property type="component" value="Unassembled WGS sequence"/>
</dbReference>
<reference evidence="2 3" key="1">
    <citation type="submission" date="2016-11" db="EMBL/GenBank/DDBJ databases">
        <title>The macronuclear genome of Stentor coeruleus: a giant cell with tiny introns.</title>
        <authorList>
            <person name="Slabodnick M."/>
            <person name="Ruby J.G."/>
            <person name="Reiff S.B."/>
            <person name="Swart E.C."/>
            <person name="Gosai S."/>
            <person name="Prabakaran S."/>
            <person name="Witkowska E."/>
            <person name="Larue G.E."/>
            <person name="Fisher S."/>
            <person name="Freeman R.M."/>
            <person name="Gunawardena J."/>
            <person name="Chu W."/>
            <person name="Stover N.A."/>
            <person name="Gregory B.D."/>
            <person name="Nowacki M."/>
            <person name="Derisi J."/>
            <person name="Roy S.W."/>
            <person name="Marshall W.F."/>
            <person name="Sood P."/>
        </authorList>
    </citation>
    <scope>NUCLEOTIDE SEQUENCE [LARGE SCALE GENOMIC DNA]</scope>
    <source>
        <strain evidence="2">WM001</strain>
    </source>
</reference>
<comment type="caution">
    <text evidence="2">The sequence shown here is derived from an EMBL/GenBank/DDBJ whole genome shotgun (WGS) entry which is preliminary data.</text>
</comment>
<proteinExistence type="inferred from homology"/>
<protein>
    <submittedName>
        <fullName evidence="2">Uncharacterized protein</fullName>
    </submittedName>
</protein>
<evidence type="ECO:0000313" key="3">
    <source>
        <dbReference type="Proteomes" id="UP000187209"/>
    </source>
</evidence>
<evidence type="ECO:0000313" key="2">
    <source>
        <dbReference type="EMBL" id="OMJ66597.1"/>
    </source>
</evidence>
<evidence type="ECO:0000256" key="1">
    <source>
        <dbReference type="ARBA" id="ARBA00008315"/>
    </source>
</evidence>
<accession>A0A1R2AQ08</accession>